<dbReference type="AlphaFoldDB" id="A0AAJ0MDQ0"/>
<organism evidence="1 2">
    <name type="scientific">Lasiosphaeria hispida</name>
    <dbReference type="NCBI Taxonomy" id="260671"/>
    <lineage>
        <taxon>Eukaryota</taxon>
        <taxon>Fungi</taxon>
        <taxon>Dikarya</taxon>
        <taxon>Ascomycota</taxon>
        <taxon>Pezizomycotina</taxon>
        <taxon>Sordariomycetes</taxon>
        <taxon>Sordariomycetidae</taxon>
        <taxon>Sordariales</taxon>
        <taxon>Lasiosphaeriaceae</taxon>
        <taxon>Lasiosphaeria</taxon>
    </lineage>
</organism>
<keyword evidence="2" id="KW-1185">Reference proteome</keyword>
<evidence type="ECO:0000313" key="2">
    <source>
        <dbReference type="Proteomes" id="UP001275084"/>
    </source>
</evidence>
<protein>
    <submittedName>
        <fullName evidence="1">Uncharacterized protein</fullName>
    </submittedName>
</protein>
<evidence type="ECO:0000313" key="1">
    <source>
        <dbReference type="EMBL" id="KAK3352627.1"/>
    </source>
</evidence>
<comment type="caution">
    <text evidence="1">The sequence shown here is derived from an EMBL/GenBank/DDBJ whole genome shotgun (WGS) entry which is preliminary data.</text>
</comment>
<gene>
    <name evidence="1" type="ORF">B0T25DRAFT_567903</name>
</gene>
<accession>A0AAJ0MDQ0</accession>
<sequence length="301" mass="32462">MATDTKPRVLLVSLPPCLAVARVQRAKKADTVIHTLADETGPSLAVAVTDGFLVYNHPLPVWEAIITYMRRGGNVVLDINFAGSARLGMMGPFFATAGLTWSAGDYYRSLIAVQRSNVFNMIDAATRADRLRARNLQRQVDGEQPEGPRQVPIAFTKIGDGHLGYIGDVNYEGGPTRICLAMCGLPVKGPVVEESQPFGLALNGQTGGFDGMPKEEYARPDFSAPTDQPTISIYLNHEVRNGQRFTCRGIRCLGMPEGSDTPNGATPEEIIPMPNPGSASMNDMEKITSRVHGGMPPRGGH</sequence>
<reference evidence="1" key="2">
    <citation type="submission" date="2023-06" db="EMBL/GenBank/DDBJ databases">
        <authorList>
            <consortium name="Lawrence Berkeley National Laboratory"/>
            <person name="Haridas S."/>
            <person name="Hensen N."/>
            <person name="Bonometti L."/>
            <person name="Westerberg I."/>
            <person name="Brannstrom I.O."/>
            <person name="Guillou S."/>
            <person name="Cros-Aarteil S."/>
            <person name="Calhoun S."/>
            <person name="Kuo A."/>
            <person name="Mondo S."/>
            <person name="Pangilinan J."/>
            <person name="Riley R."/>
            <person name="Labutti K."/>
            <person name="Andreopoulos B."/>
            <person name="Lipzen A."/>
            <person name="Chen C."/>
            <person name="Yanf M."/>
            <person name="Daum C."/>
            <person name="Ng V."/>
            <person name="Clum A."/>
            <person name="Steindorff A."/>
            <person name="Ohm R."/>
            <person name="Martin F."/>
            <person name="Silar P."/>
            <person name="Natvig D."/>
            <person name="Lalanne C."/>
            <person name="Gautier V."/>
            <person name="Ament-Velasquez S.L."/>
            <person name="Kruys A."/>
            <person name="Hutchinson M.I."/>
            <person name="Powell A.J."/>
            <person name="Barry K."/>
            <person name="Miller A.N."/>
            <person name="Grigoriev I.V."/>
            <person name="Debuchy R."/>
            <person name="Gladieux P."/>
            <person name="Thoren M.H."/>
            <person name="Johannesson H."/>
        </authorList>
    </citation>
    <scope>NUCLEOTIDE SEQUENCE</scope>
    <source>
        <strain evidence="1">CBS 955.72</strain>
    </source>
</reference>
<name>A0AAJ0MDQ0_9PEZI</name>
<dbReference type="Proteomes" id="UP001275084">
    <property type="component" value="Unassembled WGS sequence"/>
</dbReference>
<dbReference type="EMBL" id="JAUIQD010000004">
    <property type="protein sequence ID" value="KAK3352627.1"/>
    <property type="molecule type" value="Genomic_DNA"/>
</dbReference>
<proteinExistence type="predicted"/>
<reference evidence="1" key="1">
    <citation type="journal article" date="2023" name="Mol. Phylogenet. Evol.">
        <title>Genome-scale phylogeny and comparative genomics of the fungal order Sordariales.</title>
        <authorList>
            <person name="Hensen N."/>
            <person name="Bonometti L."/>
            <person name="Westerberg I."/>
            <person name="Brannstrom I.O."/>
            <person name="Guillou S."/>
            <person name="Cros-Aarteil S."/>
            <person name="Calhoun S."/>
            <person name="Haridas S."/>
            <person name="Kuo A."/>
            <person name="Mondo S."/>
            <person name="Pangilinan J."/>
            <person name="Riley R."/>
            <person name="LaButti K."/>
            <person name="Andreopoulos B."/>
            <person name="Lipzen A."/>
            <person name="Chen C."/>
            <person name="Yan M."/>
            <person name="Daum C."/>
            <person name="Ng V."/>
            <person name="Clum A."/>
            <person name="Steindorff A."/>
            <person name="Ohm R.A."/>
            <person name="Martin F."/>
            <person name="Silar P."/>
            <person name="Natvig D.O."/>
            <person name="Lalanne C."/>
            <person name="Gautier V."/>
            <person name="Ament-Velasquez S.L."/>
            <person name="Kruys A."/>
            <person name="Hutchinson M.I."/>
            <person name="Powell A.J."/>
            <person name="Barry K."/>
            <person name="Miller A.N."/>
            <person name="Grigoriev I.V."/>
            <person name="Debuchy R."/>
            <person name="Gladieux P."/>
            <person name="Hiltunen Thoren M."/>
            <person name="Johannesson H."/>
        </authorList>
    </citation>
    <scope>NUCLEOTIDE SEQUENCE</scope>
    <source>
        <strain evidence="1">CBS 955.72</strain>
    </source>
</reference>